<feature type="compositionally biased region" description="Basic and acidic residues" evidence="8">
    <location>
        <begin position="740"/>
        <end position="758"/>
    </location>
</feature>
<feature type="region of interest" description="Disordered" evidence="8">
    <location>
        <begin position="486"/>
        <end position="597"/>
    </location>
</feature>
<comment type="subcellular location">
    <subcellularLocation>
        <location evidence="2">Cytoplasm</location>
        <location evidence="2">Cytoskeleton</location>
        <location evidence="2">Spindle</location>
    </subcellularLocation>
    <subcellularLocation>
        <location evidence="1">Nucleus</location>
    </subcellularLocation>
</comment>
<gene>
    <name evidence="10" type="ORF">NEOLI_002218</name>
</gene>
<feature type="region of interest" description="Disordered" evidence="8">
    <location>
        <begin position="679"/>
        <end position="948"/>
    </location>
</feature>
<proteinExistence type="inferred from homology"/>
<reference evidence="10 11" key="1">
    <citation type="submission" date="2016-04" db="EMBL/GenBank/DDBJ databases">
        <title>Evolutionary innovation and constraint leading to complex multicellularity in the Ascomycota.</title>
        <authorList>
            <person name="Cisse O."/>
            <person name="Nguyen A."/>
            <person name="Hewitt D.A."/>
            <person name="Jedd G."/>
            <person name="Stajich J.E."/>
        </authorList>
    </citation>
    <scope>NUCLEOTIDE SEQUENCE [LARGE SCALE GENOMIC DNA]</scope>
    <source>
        <strain evidence="10 11">DAH-3</strain>
    </source>
</reference>
<dbReference type="GO" id="GO:0005819">
    <property type="term" value="C:spindle"/>
    <property type="evidence" value="ECO:0007669"/>
    <property type="project" value="UniProtKB-SubCell"/>
</dbReference>
<organism evidence="10 11">
    <name type="scientific">Neolecta irregularis (strain DAH-3)</name>
    <dbReference type="NCBI Taxonomy" id="1198029"/>
    <lineage>
        <taxon>Eukaryota</taxon>
        <taxon>Fungi</taxon>
        <taxon>Dikarya</taxon>
        <taxon>Ascomycota</taxon>
        <taxon>Taphrinomycotina</taxon>
        <taxon>Neolectales</taxon>
        <taxon>Neolectaceae</taxon>
        <taxon>Neolecta</taxon>
    </lineage>
</organism>
<evidence type="ECO:0000256" key="7">
    <source>
        <dbReference type="ARBA" id="ARBA00023242"/>
    </source>
</evidence>
<accession>A0A1U7LMV4</accession>
<keyword evidence="7" id="KW-0539">Nucleus</keyword>
<dbReference type="InterPro" id="IPR005635">
    <property type="entry name" value="Inner_centromere_prot_ARK-bd"/>
</dbReference>
<dbReference type="AlphaFoldDB" id="A0A1U7LMV4"/>
<comment type="caution">
    <text evidence="10">The sequence shown here is derived from an EMBL/GenBank/DDBJ whole genome shotgun (WGS) entry which is preliminary data.</text>
</comment>
<feature type="region of interest" description="Disordered" evidence="8">
    <location>
        <begin position="368"/>
        <end position="465"/>
    </location>
</feature>
<keyword evidence="4" id="KW-0963">Cytoplasm</keyword>
<dbReference type="GO" id="GO:0007059">
    <property type="term" value="P:chromosome segregation"/>
    <property type="evidence" value="ECO:0007669"/>
    <property type="project" value="UniProtKB-KW"/>
</dbReference>
<dbReference type="PANTHER" id="PTHR13142">
    <property type="entry name" value="INNER CENTROMERE PROTEIN"/>
    <property type="match status" value="1"/>
</dbReference>
<dbReference type="STRING" id="1198029.A0A1U7LMV4"/>
<feature type="compositionally biased region" description="Polar residues" evidence="8">
    <location>
        <begin position="377"/>
        <end position="392"/>
    </location>
</feature>
<feature type="region of interest" description="Disordered" evidence="8">
    <location>
        <begin position="300"/>
        <end position="324"/>
    </location>
</feature>
<keyword evidence="6" id="KW-0206">Cytoskeleton</keyword>
<dbReference type="GO" id="GO:0005634">
    <property type="term" value="C:nucleus"/>
    <property type="evidence" value="ECO:0007669"/>
    <property type="project" value="UniProtKB-SubCell"/>
</dbReference>
<keyword evidence="5" id="KW-0159">Chromosome partition</keyword>
<feature type="compositionally biased region" description="Acidic residues" evidence="8">
    <location>
        <begin position="996"/>
        <end position="1010"/>
    </location>
</feature>
<feature type="compositionally biased region" description="Polar residues" evidence="8">
    <location>
        <begin position="715"/>
        <end position="724"/>
    </location>
</feature>
<feature type="compositionally biased region" description="Polar residues" evidence="8">
    <location>
        <begin position="401"/>
        <end position="430"/>
    </location>
</feature>
<name>A0A1U7LMV4_NEOID</name>
<feature type="region of interest" description="Disordered" evidence="8">
    <location>
        <begin position="983"/>
        <end position="1046"/>
    </location>
</feature>
<comment type="similarity">
    <text evidence="3">Belongs to the INCENP family.</text>
</comment>
<dbReference type="EMBL" id="LXFE01001045">
    <property type="protein sequence ID" value="OLL23985.1"/>
    <property type="molecule type" value="Genomic_DNA"/>
</dbReference>
<evidence type="ECO:0000313" key="10">
    <source>
        <dbReference type="EMBL" id="OLL23985.1"/>
    </source>
</evidence>
<evidence type="ECO:0000256" key="2">
    <source>
        <dbReference type="ARBA" id="ARBA00004186"/>
    </source>
</evidence>
<evidence type="ECO:0000256" key="6">
    <source>
        <dbReference type="ARBA" id="ARBA00023212"/>
    </source>
</evidence>
<evidence type="ECO:0000256" key="1">
    <source>
        <dbReference type="ARBA" id="ARBA00004123"/>
    </source>
</evidence>
<evidence type="ECO:0000256" key="4">
    <source>
        <dbReference type="ARBA" id="ARBA00022490"/>
    </source>
</evidence>
<feature type="compositionally biased region" description="Polar residues" evidence="8">
    <location>
        <begin position="486"/>
        <end position="500"/>
    </location>
</feature>
<dbReference type="PANTHER" id="PTHR13142:SF1">
    <property type="entry name" value="INNER CENTROMERE PROTEIN"/>
    <property type="match status" value="1"/>
</dbReference>
<dbReference type="Gene3D" id="6.10.250.2990">
    <property type="match status" value="1"/>
</dbReference>
<keyword evidence="11" id="KW-1185">Reference proteome</keyword>
<feature type="domain" description="Inner centromere protein ARK-binding" evidence="9">
    <location>
        <begin position="999"/>
        <end position="1054"/>
    </location>
</feature>
<evidence type="ECO:0000256" key="8">
    <source>
        <dbReference type="SAM" id="MobiDB-lite"/>
    </source>
</evidence>
<evidence type="ECO:0000256" key="3">
    <source>
        <dbReference type="ARBA" id="ARBA00010042"/>
    </source>
</evidence>
<dbReference type="OrthoDB" id="6123at2759"/>
<sequence>MLQGSKIIAEELEAITGLCGDRTVDFQLLCLESAEWIRDFVNANINDNPSLEIEPPAVPDIYKFASVAPPAQVDNAMLIDKPFRMTGLSENGSDTDLGIMGDTESINSVEDTHQPIAEALPMDVIDEDEGEEDAVKEQSTTMYTAPEAIFTLARSNATQSLTPLGTSEIQSTQQTFVDAETSHYDLHDSQQPEEPQRAGFVGTQTKHLNVVSTQETFVEETRQDIEMTQINEPSPLQMPVLQDILSVNPFPDQDIDISSKAEDHPPLSGLVSVKFARTERIQVEEKHNEDHPVSRVTFAALPPREPINTKRSIAPGSRQSERASFVESLRIEAVKRKTFEAKKSMDEMIMKNSDTVPDILNNLDNQSLLNERGGSVGSQSASRSTTEQSKTPTESKEEPQSDITTTSNDVSVYLSPKSTQRTLKSSSCQLSPELAVTKSLPKNRPRTQSPQKAPSPSKAIDEERQLKEKRLKDKFTSAGMQLHQKINQMNANNKNPAKSNVQKDEPSLGHFTSDDGEWIPTRDYSLAPKLSATAEGPQSSSPSKYKVQAISKSEARPPMLGPTSYYEAQPPLMLGTTSSPAKFKSPTKIPSLPQLRTPVKDPTLKIAVSSVPRLNFEAPKQAKTPNSPSRMAAAFNAAKARAAEGLRKAKELLSDSKDEHSVGALDRKDQLYPHVNAMELDEPKADDVPSSNDSLYPSQEMFDVVMKNADEKSPRSSPKCSPQTKRAMPPKKQQIMTSNEVRKSPRKIEPILKLERSQEFSTYGQAPKMATRMASRQAAAQKTKTIMRVATASQREMERKNAALGPSSQARRGSSEEPTRPDSAASNGSDRPCTYKAGNKVIKSLTAASNAKKRINLQDPPEEKSITALKRNFPPESSVEDLGKPPSTDVVNRFVQQDAKRRKTQDIIEQIPLPPPNNPIAVPKKVSISGKPMRTSGIKKHDTSKMPFFNKIAGSNKFRVQGGSSKVPHVEGITFSTETIKFAGEAPPFPPSENIELPEIDSDYSDSEDEPKEKPVLPSWANSPELRAALRQQQKRDPDEIFGPIGPLQMDEIFKNKNQAAKFRPRSSSANWNGQDKLTSQEVEEYALKMGYR</sequence>
<protein>
    <submittedName>
        <fullName evidence="10">Inner centromere protein-related protein pic1</fullName>
    </submittedName>
</protein>
<dbReference type="Pfam" id="PF03941">
    <property type="entry name" value="INCENP_ARK-bind"/>
    <property type="match status" value="1"/>
</dbReference>
<evidence type="ECO:0000313" key="11">
    <source>
        <dbReference type="Proteomes" id="UP000186594"/>
    </source>
</evidence>
<dbReference type="Proteomes" id="UP000186594">
    <property type="component" value="Unassembled WGS sequence"/>
</dbReference>
<evidence type="ECO:0000256" key="5">
    <source>
        <dbReference type="ARBA" id="ARBA00022829"/>
    </source>
</evidence>
<evidence type="ECO:0000259" key="9">
    <source>
        <dbReference type="Pfam" id="PF03941"/>
    </source>
</evidence>